<proteinExistence type="predicted"/>
<name>A0A8S5TTM1_9CAUD</name>
<sequence length="116" mass="13664">MKLTHRYDCYLELNEYLSHEYHCKLTKELDDLAGFDKKMIDEYEYGHYILATEADMKHRLLYIRIPGGTVGNICLDKTENIITKITIDADYVVDSYPENVQEYVQKYVGEKIEISD</sequence>
<reference evidence="1" key="1">
    <citation type="journal article" date="2021" name="Proc. Natl. Acad. Sci. U.S.A.">
        <title>A Catalog of Tens of Thousands of Viruses from Human Metagenomes Reveals Hidden Associations with Chronic Diseases.</title>
        <authorList>
            <person name="Tisza M.J."/>
            <person name="Buck C.B."/>
        </authorList>
    </citation>
    <scope>NUCLEOTIDE SEQUENCE</scope>
    <source>
        <strain evidence="1">Ct5jB2</strain>
    </source>
</reference>
<protein>
    <submittedName>
        <fullName evidence="1">Uncharacterized protein</fullName>
    </submittedName>
</protein>
<evidence type="ECO:0000313" key="1">
    <source>
        <dbReference type="EMBL" id="DAF85564.1"/>
    </source>
</evidence>
<dbReference type="EMBL" id="BK015927">
    <property type="protein sequence ID" value="DAF85564.1"/>
    <property type="molecule type" value="Genomic_DNA"/>
</dbReference>
<accession>A0A8S5TTM1</accession>
<organism evidence="1">
    <name type="scientific">Siphoviridae sp. ct5jB2</name>
    <dbReference type="NCBI Taxonomy" id="2825337"/>
    <lineage>
        <taxon>Viruses</taxon>
        <taxon>Duplodnaviria</taxon>
        <taxon>Heunggongvirae</taxon>
        <taxon>Uroviricota</taxon>
        <taxon>Caudoviricetes</taxon>
    </lineage>
</organism>